<dbReference type="AlphaFoldDB" id="A0A2T2WSC6"/>
<dbReference type="InterPro" id="IPR008927">
    <property type="entry name" value="6-PGluconate_DH-like_C_sf"/>
</dbReference>
<feature type="active site" evidence="4">
    <location>
        <position position="192"/>
    </location>
</feature>
<accession>A0A2T2WSC6</accession>
<dbReference type="Gene3D" id="1.10.1040.10">
    <property type="entry name" value="N-(1-d-carboxylethyl)-l-norvaline Dehydrogenase, domain 2"/>
    <property type="match status" value="1"/>
</dbReference>
<dbReference type="SUPFAM" id="SSF51735">
    <property type="entry name" value="NAD(P)-binding Rossmann-fold domains"/>
    <property type="match status" value="1"/>
</dbReference>
<organism evidence="7 8">
    <name type="scientific">Sulfobacillus thermosulfidooxidans</name>
    <dbReference type="NCBI Taxonomy" id="28034"/>
    <lineage>
        <taxon>Bacteria</taxon>
        <taxon>Bacillati</taxon>
        <taxon>Bacillota</taxon>
        <taxon>Clostridia</taxon>
        <taxon>Eubacteriales</taxon>
        <taxon>Clostridiales Family XVII. Incertae Sedis</taxon>
        <taxon>Sulfobacillus</taxon>
    </lineage>
</organism>
<reference evidence="7 8" key="1">
    <citation type="journal article" date="2014" name="BMC Genomics">
        <title>Comparison of environmental and isolate Sulfobacillus genomes reveals diverse carbon, sulfur, nitrogen, and hydrogen metabolisms.</title>
        <authorList>
            <person name="Justice N.B."/>
            <person name="Norman A."/>
            <person name="Brown C.T."/>
            <person name="Singh A."/>
            <person name="Thomas B.C."/>
            <person name="Banfield J.F."/>
        </authorList>
    </citation>
    <scope>NUCLEOTIDE SEQUENCE [LARGE SCALE GENOMIC DNA]</scope>
    <source>
        <strain evidence="7">AMDSBA5</strain>
    </source>
</reference>
<feature type="domain" description="3-hydroxyisobutyrate dehydrogenase-like NAD-binding" evidence="6">
    <location>
        <begin position="186"/>
        <end position="304"/>
    </location>
</feature>
<dbReference type="GO" id="GO:0051287">
    <property type="term" value="F:NAD binding"/>
    <property type="evidence" value="ECO:0007669"/>
    <property type="project" value="InterPro"/>
</dbReference>
<dbReference type="Pfam" id="PF14833">
    <property type="entry name" value="NAD_binding_11"/>
    <property type="match status" value="1"/>
</dbReference>
<dbReference type="InterPro" id="IPR002204">
    <property type="entry name" value="3-OH-isobutyrate_DH-rel_CS"/>
</dbReference>
<evidence type="ECO:0000256" key="2">
    <source>
        <dbReference type="ARBA" id="ARBA00023002"/>
    </source>
</evidence>
<dbReference type="GO" id="GO:0016054">
    <property type="term" value="P:organic acid catabolic process"/>
    <property type="evidence" value="ECO:0007669"/>
    <property type="project" value="UniProtKB-ARBA"/>
</dbReference>
<feature type="domain" description="6-phosphogluconate dehydrogenase NADP-binding" evidence="5">
    <location>
        <begin position="25"/>
        <end position="183"/>
    </location>
</feature>
<evidence type="ECO:0000313" key="7">
    <source>
        <dbReference type="EMBL" id="PSR25145.1"/>
    </source>
</evidence>
<dbReference type="Proteomes" id="UP000242705">
    <property type="component" value="Unassembled WGS sequence"/>
</dbReference>
<evidence type="ECO:0000256" key="1">
    <source>
        <dbReference type="ARBA" id="ARBA00009080"/>
    </source>
</evidence>
<protein>
    <recommendedName>
        <fullName evidence="9">3-hydroxyisobutyrate dehydrogenase</fullName>
    </recommendedName>
</protein>
<sequence>MTVSINPIKQLITSITKERWILSERIGFIGLGIMGQKMARNLLRHQPINVYNRTKERAAMLIQGGATWYDSPSTLAQASQIIFIMVTDDQALREVVLGDQGVLAGIQPGTLVVDHSTVSPQVTQELAERVRQRGGSWADAPVTGGDIGADQATLTIMVGADARDFQRVEPYLQQMGKRILHVGAVGQGQTLKLVSNMVSALNLMAAAEGLQFGLHQGLDLKDMETVMSFGSAQSYELSKILDRLKRDDFTPGFSVANRLKDLRLAIEMAQQNQFSADLGRCALPLYQKHAETGHMDLDESSYVKRWDD</sequence>
<evidence type="ECO:0000259" key="6">
    <source>
        <dbReference type="Pfam" id="PF14833"/>
    </source>
</evidence>
<evidence type="ECO:0000256" key="3">
    <source>
        <dbReference type="ARBA" id="ARBA00023027"/>
    </source>
</evidence>
<dbReference type="GO" id="GO:0050661">
    <property type="term" value="F:NADP binding"/>
    <property type="evidence" value="ECO:0007669"/>
    <property type="project" value="InterPro"/>
</dbReference>
<comment type="similarity">
    <text evidence="1">Belongs to the HIBADH-related family.</text>
</comment>
<dbReference type="InterPro" id="IPR006115">
    <property type="entry name" value="6PGDH_NADP-bd"/>
</dbReference>
<dbReference type="PIRSF" id="PIRSF000103">
    <property type="entry name" value="HIBADH"/>
    <property type="match status" value="1"/>
</dbReference>
<dbReference type="EMBL" id="PXYX01000035">
    <property type="protein sequence ID" value="PSR25145.1"/>
    <property type="molecule type" value="Genomic_DNA"/>
</dbReference>
<dbReference type="GO" id="GO:0016491">
    <property type="term" value="F:oxidoreductase activity"/>
    <property type="evidence" value="ECO:0007669"/>
    <property type="project" value="UniProtKB-KW"/>
</dbReference>
<evidence type="ECO:0000256" key="4">
    <source>
        <dbReference type="PIRSR" id="PIRSR000103-1"/>
    </source>
</evidence>
<gene>
    <name evidence="7" type="ORF">C7B47_12985</name>
</gene>
<evidence type="ECO:0000313" key="8">
    <source>
        <dbReference type="Proteomes" id="UP000242705"/>
    </source>
</evidence>
<dbReference type="InterPro" id="IPR029154">
    <property type="entry name" value="HIBADH-like_NADP-bd"/>
</dbReference>
<name>A0A2T2WSC6_SULTH</name>
<keyword evidence="3" id="KW-0520">NAD</keyword>
<dbReference type="Gene3D" id="3.40.50.720">
    <property type="entry name" value="NAD(P)-binding Rossmann-like Domain"/>
    <property type="match status" value="1"/>
</dbReference>
<dbReference type="PROSITE" id="PS00895">
    <property type="entry name" value="3_HYDROXYISOBUT_DH"/>
    <property type="match status" value="1"/>
</dbReference>
<evidence type="ECO:0000259" key="5">
    <source>
        <dbReference type="Pfam" id="PF03446"/>
    </source>
</evidence>
<dbReference type="PANTHER" id="PTHR43060:SF15">
    <property type="entry name" value="3-HYDROXYISOBUTYRATE DEHYDROGENASE-LIKE 1, MITOCHONDRIAL-RELATED"/>
    <property type="match status" value="1"/>
</dbReference>
<dbReference type="SUPFAM" id="SSF48179">
    <property type="entry name" value="6-phosphogluconate dehydrogenase C-terminal domain-like"/>
    <property type="match status" value="1"/>
</dbReference>
<dbReference type="InterPro" id="IPR036291">
    <property type="entry name" value="NAD(P)-bd_dom_sf"/>
</dbReference>
<dbReference type="InterPro" id="IPR013328">
    <property type="entry name" value="6PGD_dom2"/>
</dbReference>
<evidence type="ECO:0008006" key="9">
    <source>
        <dbReference type="Google" id="ProtNLM"/>
    </source>
</evidence>
<dbReference type="InterPro" id="IPR015815">
    <property type="entry name" value="HIBADH-related"/>
</dbReference>
<dbReference type="PANTHER" id="PTHR43060">
    <property type="entry name" value="3-HYDROXYISOBUTYRATE DEHYDROGENASE-LIKE 1, MITOCHONDRIAL-RELATED"/>
    <property type="match status" value="1"/>
</dbReference>
<keyword evidence="2" id="KW-0560">Oxidoreductase</keyword>
<comment type="caution">
    <text evidence="7">The sequence shown here is derived from an EMBL/GenBank/DDBJ whole genome shotgun (WGS) entry which is preliminary data.</text>
</comment>
<dbReference type="Pfam" id="PF03446">
    <property type="entry name" value="NAD_binding_2"/>
    <property type="match status" value="1"/>
</dbReference>
<proteinExistence type="inferred from homology"/>